<evidence type="ECO:0000256" key="1">
    <source>
        <dbReference type="SAM" id="Phobius"/>
    </source>
</evidence>
<evidence type="ECO:0000313" key="3">
    <source>
        <dbReference type="Proteomes" id="UP001172721"/>
    </source>
</evidence>
<keyword evidence="1" id="KW-0812">Transmembrane</keyword>
<dbReference type="RefSeq" id="WP_301166066.1">
    <property type="nucleotide sequence ID" value="NZ_JAUHTR010000005.1"/>
</dbReference>
<feature type="transmembrane region" description="Helical" evidence="1">
    <location>
        <begin position="130"/>
        <end position="156"/>
    </location>
</feature>
<dbReference type="Proteomes" id="UP001172721">
    <property type="component" value="Unassembled WGS sequence"/>
</dbReference>
<feature type="transmembrane region" description="Helical" evidence="1">
    <location>
        <begin position="12"/>
        <end position="40"/>
    </location>
</feature>
<accession>A0ABT8HWC1</accession>
<organism evidence="2 3">
    <name type="scientific">Fictibacillus fluitans</name>
    <dbReference type="NCBI Taxonomy" id="3058422"/>
    <lineage>
        <taxon>Bacteria</taxon>
        <taxon>Bacillati</taxon>
        <taxon>Bacillota</taxon>
        <taxon>Bacilli</taxon>
        <taxon>Bacillales</taxon>
        <taxon>Fictibacillaceae</taxon>
        <taxon>Fictibacillus</taxon>
    </lineage>
</organism>
<keyword evidence="1" id="KW-0472">Membrane</keyword>
<name>A0ABT8HWC1_9BACL</name>
<dbReference type="InterPro" id="IPR006938">
    <property type="entry name" value="DUF624"/>
</dbReference>
<gene>
    <name evidence="2" type="ORF">QYB97_11075</name>
</gene>
<feature type="transmembrane region" description="Helical" evidence="1">
    <location>
        <begin position="177"/>
        <end position="210"/>
    </location>
</feature>
<reference evidence="2" key="1">
    <citation type="submission" date="2023-07" db="EMBL/GenBank/DDBJ databases">
        <title>Fictibacillus sp. isolated from freshwater pond.</title>
        <authorList>
            <person name="Kirdat K."/>
            <person name="Bhat A."/>
            <person name="Mourya A."/>
            <person name="Yadav A."/>
        </authorList>
    </citation>
    <scope>NUCLEOTIDE SEQUENCE</scope>
    <source>
        <strain evidence="2">NE201</strain>
    </source>
</reference>
<sequence length="239" mass="27677">MQKRKEFGTGFLYVLMNHIYALMLTNICFILSNVIFLFFFMTLEPSFTNITLYFLALIPAGPSISALFYSIGKLIREQELSPLRDYLHGYKINVKDTLKFWTPYLMVLYILFIDFQYYNTNLSFKNSVLSVVILAGIALLMVVSLNAFFINSGFSFRTRDVWRLSIYYGFKKPKITFGNAGIVIIALFMTMVTNSFFMVFTASLITYLFMLNSKTLLEDLKENFCKQETISHQEVAVSK</sequence>
<evidence type="ECO:0000313" key="2">
    <source>
        <dbReference type="EMBL" id="MDN4525023.1"/>
    </source>
</evidence>
<protein>
    <submittedName>
        <fullName evidence="2">YesL family protein</fullName>
    </submittedName>
</protein>
<keyword evidence="1" id="KW-1133">Transmembrane helix</keyword>
<dbReference type="EMBL" id="JAUHTR010000005">
    <property type="protein sequence ID" value="MDN4525023.1"/>
    <property type="molecule type" value="Genomic_DNA"/>
</dbReference>
<feature type="transmembrane region" description="Helical" evidence="1">
    <location>
        <begin position="52"/>
        <end position="71"/>
    </location>
</feature>
<dbReference type="Pfam" id="PF04854">
    <property type="entry name" value="DUF624"/>
    <property type="match status" value="1"/>
</dbReference>
<proteinExistence type="predicted"/>
<feature type="transmembrane region" description="Helical" evidence="1">
    <location>
        <begin position="100"/>
        <end position="118"/>
    </location>
</feature>
<comment type="caution">
    <text evidence="2">The sequence shown here is derived from an EMBL/GenBank/DDBJ whole genome shotgun (WGS) entry which is preliminary data.</text>
</comment>
<keyword evidence="3" id="KW-1185">Reference proteome</keyword>